<evidence type="ECO:0000313" key="1">
    <source>
        <dbReference type="EMBL" id="MBJ7639804.1"/>
    </source>
</evidence>
<dbReference type="AlphaFoldDB" id="A0AA40YW72"/>
<accession>A0AA40YW72</accession>
<name>A0AA40YW72_WEICO</name>
<keyword evidence="2" id="KW-1185">Reference proteome</keyword>
<sequence length="195" mass="21966">MQYTARISIETSALLELVQRAYQEARGTFVSKGAALDAAVLDLDWTKDYNFQEIWLAIQRAPLPDLSDIYADTNAQGNVVKLEISAITRDTINEYKQSLPSVYESRSVRVGVVIREFLKAAYLQLNQEYWQDTLGQDETIIAQTTANSLKTSEQASSDNKPLDISDAMALVNQAQFDIDQILNELRRQLSNLSLK</sequence>
<proteinExistence type="predicted"/>
<protein>
    <submittedName>
        <fullName evidence="1">Uncharacterized protein</fullName>
    </submittedName>
</protein>
<dbReference type="RefSeq" id="WP_199468268.1">
    <property type="nucleotide sequence ID" value="NZ_JAAOCP010000017.1"/>
</dbReference>
<comment type="caution">
    <text evidence="1">The sequence shown here is derived from an EMBL/GenBank/DDBJ whole genome shotgun (WGS) entry which is preliminary data.</text>
</comment>
<dbReference type="Proteomes" id="UP000728106">
    <property type="component" value="Unassembled WGS sequence"/>
</dbReference>
<organism evidence="1 2">
    <name type="scientific">Weissella confusa</name>
    <name type="common">Lactobacillus confusus</name>
    <dbReference type="NCBI Taxonomy" id="1583"/>
    <lineage>
        <taxon>Bacteria</taxon>
        <taxon>Bacillati</taxon>
        <taxon>Bacillota</taxon>
        <taxon>Bacilli</taxon>
        <taxon>Lactobacillales</taxon>
        <taxon>Lactobacillaceae</taxon>
        <taxon>Weissella</taxon>
    </lineage>
</organism>
<evidence type="ECO:0000313" key="2">
    <source>
        <dbReference type="Proteomes" id="UP000728106"/>
    </source>
</evidence>
<reference evidence="1 2" key="1">
    <citation type="journal article" date="2021" name="Int. J. Food Microbiol.">
        <title>Safety demonstration of a microbial species for use in the food chain: Weissella confusa.</title>
        <authorList>
            <person name="Bourdichon F."/>
            <person name="Patrone V."/>
            <person name="Fontana A."/>
            <person name="Milani G."/>
            <person name="Morelli L."/>
        </authorList>
    </citation>
    <scope>NUCLEOTIDE SEQUENCE [LARGE SCALE GENOMIC DNA]</scope>
    <source>
        <strain evidence="1 2">CCUG 43002</strain>
    </source>
</reference>
<gene>
    <name evidence="1" type="ORF">HAU20_10520</name>
</gene>
<dbReference type="EMBL" id="JAAOCP010000017">
    <property type="protein sequence ID" value="MBJ7639804.1"/>
    <property type="molecule type" value="Genomic_DNA"/>
</dbReference>